<keyword evidence="4" id="KW-1185">Reference proteome</keyword>
<keyword evidence="1" id="KW-0560">Oxidoreductase</keyword>
<name>D8JX11_HYPDA</name>
<dbReference type="EMBL" id="CP002083">
    <property type="protein sequence ID" value="ADJ23147.1"/>
    <property type="molecule type" value="Genomic_DNA"/>
</dbReference>
<accession>D8JX11</accession>
<dbReference type="Proteomes" id="UP000002033">
    <property type="component" value="Chromosome"/>
</dbReference>
<feature type="region of interest" description="Disordered" evidence="2">
    <location>
        <begin position="396"/>
        <end position="435"/>
    </location>
</feature>
<dbReference type="GO" id="GO:0004497">
    <property type="term" value="F:monooxygenase activity"/>
    <property type="evidence" value="ECO:0007669"/>
    <property type="project" value="TreeGrafter"/>
</dbReference>
<organism evidence="3 4">
    <name type="scientific">Hyphomicrobium denitrificans (strain ATCC 51888 / DSM 1869 / NCIMB 11706 / TK 0415)</name>
    <dbReference type="NCBI Taxonomy" id="582899"/>
    <lineage>
        <taxon>Bacteria</taxon>
        <taxon>Pseudomonadati</taxon>
        <taxon>Pseudomonadota</taxon>
        <taxon>Alphaproteobacteria</taxon>
        <taxon>Hyphomicrobiales</taxon>
        <taxon>Hyphomicrobiaceae</taxon>
        <taxon>Hyphomicrobium</taxon>
    </lineage>
</organism>
<reference evidence="4" key="1">
    <citation type="journal article" date="2011" name="J. Bacteriol.">
        <title>Genome sequences of eight morphologically diverse alphaproteobacteria.</title>
        <authorList>
            <consortium name="US DOE Joint Genome Institute"/>
            <person name="Brown P.J."/>
            <person name="Kysela D.T."/>
            <person name="Buechlein A."/>
            <person name="Hemmerich C."/>
            <person name="Brun Y.V."/>
        </authorList>
    </citation>
    <scope>NUCLEOTIDE SEQUENCE [LARGE SCALE GENOMIC DNA]</scope>
    <source>
        <strain evidence="4">ATCC 51888 / DSM 1869 / NCIB 11706 / TK 0415</strain>
    </source>
</reference>
<dbReference type="InterPro" id="IPR050982">
    <property type="entry name" value="Auxin_biosynth/cation_transpt"/>
</dbReference>
<dbReference type="PANTHER" id="PTHR43539">
    <property type="entry name" value="FLAVIN-BINDING MONOOXYGENASE-LIKE PROTEIN (AFU_ORTHOLOGUE AFUA_4G09220)"/>
    <property type="match status" value="1"/>
</dbReference>
<dbReference type="PRINTS" id="PR00368">
    <property type="entry name" value="FADPNR"/>
</dbReference>
<dbReference type="RefSeq" id="WP_013215362.1">
    <property type="nucleotide sequence ID" value="NC_014313.1"/>
</dbReference>
<dbReference type="SUPFAM" id="SSF51905">
    <property type="entry name" value="FAD/NAD(P)-binding domain"/>
    <property type="match status" value="1"/>
</dbReference>
<evidence type="ECO:0000313" key="4">
    <source>
        <dbReference type="Proteomes" id="UP000002033"/>
    </source>
</evidence>
<dbReference type="eggNOG" id="COG2072">
    <property type="taxonomic scope" value="Bacteria"/>
</dbReference>
<dbReference type="HOGENOM" id="CLU_037308_0_0_5"/>
<dbReference type="STRING" id="582899.Hden_1335"/>
<evidence type="ECO:0000313" key="3">
    <source>
        <dbReference type="EMBL" id="ADJ23147.1"/>
    </source>
</evidence>
<dbReference type="PRINTS" id="PR00469">
    <property type="entry name" value="PNDRDTASEII"/>
</dbReference>
<feature type="compositionally biased region" description="Basic and acidic residues" evidence="2">
    <location>
        <begin position="413"/>
        <end position="435"/>
    </location>
</feature>
<evidence type="ECO:0000256" key="1">
    <source>
        <dbReference type="ARBA" id="ARBA00023002"/>
    </source>
</evidence>
<dbReference type="KEGG" id="hdn:Hden_1335"/>
<proteinExistence type="predicted"/>
<sequence>MSISAPNPDVVIIGAGPYGLSLAAHLRARGVNFRIFGIPMGFWRDLPAGINLKSPASSTNISVPKTPVTFSEWCRERGLEDYEPCSMESFANYGLWIQAHFVPNVELTKVTAIARTDRGFDITLDDGSELSAPHVIVATGLSYLDAIPAAFRELPQEISKHTFHLSDYSEYRGKRVAIVGGGASAIEAGALVHEAGGFPEVFIREPNVLIYDRTPRYRSLRERILQPSSPIGNGKVPFLIGHFPQLPYLLPEARRLRLLHAFVPPSAPWWIKDRVVGVVPMHVASSITGARTLEHGLSLTIRQQDQPEREQDFDAIIWGTGYEKDVSRLSFLSGDILRTMTLIEQAPKLSINFESSVGGLYFIGPMSEMSFGPITRFVAGASFTAKSLSRHLARRVPKRRSVQPLQQQASIPRLDDRVRQQRADPMDVKIDERLT</sequence>
<protein>
    <submittedName>
        <fullName evidence="3">Lycopene beta and epsilon cyclase</fullName>
    </submittedName>
</protein>
<evidence type="ECO:0000256" key="2">
    <source>
        <dbReference type="SAM" id="MobiDB-lite"/>
    </source>
</evidence>
<dbReference type="Gene3D" id="3.50.50.60">
    <property type="entry name" value="FAD/NAD(P)-binding domain"/>
    <property type="match status" value="1"/>
</dbReference>
<dbReference type="InterPro" id="IPR036188">
    <property type="entry name" value="FAD/NAD-bd_sf"/>
</dbReference>
<dbReference type="PANTHER" id="PTHR43539:SF91">
    <property type="entry name" value="FAD-DEPENDENT URATE HYDROXYLASE"/>
    <property type="match status" value="1"/>
</dbReference>
<dbReference type="AlphaFoldDB" id="D8JX11"/>
<dbReference type="Pfam" id="PF13738">
    <property type="entry name" value="Pyr_redox_3"/>
    <property type="match status" value="1"/>
</dbReference>
<gene>
    <name evidence="3" type="ordered locus">Hden_1335</name>
</gene>
<dbReference type="GO" id="GO:0050660">
    <property type="term" value="F:flavin adenine dinucleotide binding"/>
    <property type="evidence" value="ECO:0007669"/>
    <property type="project" value="TreeGrafter"/>
</dbReference>